<protein>
    <submittedName>
        <fullName evidence="3">Uncharacterized protein</fullName>
    </submittedName>
</protein>
<dbReference type="STRING" id="5539.A0A3E2H5V4"/>
<accession>A0A3E2H5V4</accession>
<dbReference type="InterPro" id="IPR002347">
    <property type="entry name" value="SDR_fam"/>
</dbReference>
<comment type="caution">
    <text evidence="3">The sequence shown here is derived from an EMBL/GenBank/DDBJ whole genome shotgun (WGS) entry which is preliminary data.</text>
</comment>
<feature type="non-terminal residue" evidence="3">
    <location>
        <position position="1"/>
    </location>
</feature>
<dbReference type="PANTHER" id="PTHR42760">
    <property type="entry name" value="SHORT-CHAIN DEHYDROGENASES/REDUCTASES FAMILY MEMBER"/>
    <property type="match status" value="1"/>
</dbReference>
<dbReference type="Pfam" id="PF13561">
    <property type="entry name" value="adh_short_C2"/>
    <property type="match status" value="1"/>
</dbReference>
<sequence>MYEDLEGKVVLLTGVGQMGDPNMWGNGAATAKVFACEGRAKVFACDLYIDAAEHTKRRIEKEGGICDVMAADVTSAAQVKGFVEACMEKHGRIDVLVNNVGRSEPGGPVELDEAAWDRQTDINLKSVYLTCHEVLPIMEKQGSGAIINISSVAGLRYCGKPQVAYAATKAAIIQFTKTTAVIYGKKGVRLNTVVPGLMHTPLVGYLADKYANGDLEGFLDKRNNQVPMGKMGDGFDIANAIVFLASDKARYITGQKLVVDGGLTSTTP</sequence>
<dbReference type="PRINTS" id="PR00081">
    <property type="entry name" value="GDHRDH"/>
</dbReference>
<dbReference type="GO" id="GO:0016616">
    <property type="term" value="F:oxidoreductase activity, acting on the CH-OH group of donors, NAD or NADP as acceptor"/>
    <property type="evidence" value="ECO:0007669"/>
    <property type="project" value="TreeGrafter"/>
</dbReference>
<proteinExistence type="inferred from homology"/>
<dbReference type="InterPro" id="IPR020904">
    <property type="entry name" value="Sc_DH/Rdtase_CS"/>
</dbReference>
<evidence type="ECO:0000256" key="2">
    <source>
        <dbReference type="ARBA" id="ARBA00022857"/>
    </source>
</evidence>
<dbReference type="InterPro" id="IPR036291">
    <property type="entry name" value="NAD(P)-bd_dom_sf"/>
</dbReference>
<dbReference type="SUPFAM" id="SSF51735">
    <property type="entry name" value="NAD(P)-binding Rossmann-fold domains"/>
    <property type="match status" value="1"/>
</dbReference>
<organism evidence="3 4">
    <name type="scientific">Scytalidium lignicola</name>
    <name type="common">Hyphomycete</name>
    <dbReference type="NCBI Taxonomy" id="5539"/>
    <lineage>
        <taxon>Eukaryota</taxon>
        <taxon>Fungi</taxon>
        <taxon>Dikarya</taxon>
        <taxon>Ascomycota</taxon>
        <taxon>Pezizomycotina</taxon>
        <taxon>Leotiomycetes</taxon>
        <taxon>Leotiomycetes incertae sedis</taxon>
        <taxon>Scytalidium</taxon>
    </lineage>
</organism>
<evidence type="ECO:0000313" key="3">
    <source>
        <dbReference type="EMBL" id="RFU28572.1"/>
    </source>
</evidence>
<dbReference type="EMBL" id="NCSJ02000159">
    <property type="protein sequence ID" value="RFU28572.1"/>
    <property type="molecule type" value="Genomic_DNA"/>
</dbReference>
<comment type="similarity">
    <text evidence="1">Belongs to the short-chain dehydrogenases/reductases (SDR) family.</text>
</comment>
<dbReference type="PROSITE" id="PS00061">
    <property type="entry name" value="ADH_SHORT"/>
    <property type="match status" value="1"/>
</dbReference>
<reference evidence="3 4" key="1">
    <citation type="submission" date="2018-05" db="EMBL/GenBank/DDBJ databases">
        <title>Draft genome sequence of Scytalidium lignicola DSM 105466, a ubiquitous saprotrophic fungus.</title>
        <authorList>
            <person name="Buettner E."/>
            <person name="Gebauer A.M."/>
            <person name="Hofrichter M."/>
            <person name="Liers C."/>
            <person name="Kellner H."/>
        </authorList>
    </citation>
    <scope>NUCLEOTIDE SEQUENCE [LARGE SCALE GENOMIC DNA]</scope>
    <source>
        <strain evidence="3 4">DSM 105466</strain>
    </source>
</reference>
<dbReference type="OMA" id="VYLCCHH"/>
<evidence type="ECO:0000313" key="4">
    <source>
        <dbReference type="Proteomes" id="UP000258309"/>
    </source>
</evidence>
<gene>
    <name evidence="3" type="ORF">B7463_g7783</name>
</gene>
<dbReference type="CDD" id="cd05233">
    <property type="entry name" value="SDR_c"/>
    <property type="match status" value="1"/>
</dbReference>
<dbReference type="Proteomes" id="UP000258309">
    <property type="component" value="Unassembled WGS sequence"/>
</dbReference>
<evidence type="ECO:0000256" key="1">
    <source>
        <dbReference type="ARBA" id="ARBA00006484"/>
    </source>
</evidence>
<keyword evidence="4" id="KW-1185">Reference proteome</keyword>
<dbReference type="OrthoDB" id="498125at2759"/>
<dbReference type="FunFam" id="3.40.50.720:FF:000084">
    <property type="entry name" value="Short-chain dehydrogenase reductase"/>
    <property type="match status" value="1"/>
</dbReference>
<dbReference type="GO" id="GO:0006633">
    <property type="term" value="P:fatty acid biosynthetic process"/>
    <property type="evidence" value="ECO:0007669"/>
    <property type="project" value="TreeGrafter"/>
</dbReference>
<dbReference type="Gene3D" id="3.40.50.720">
    <property type="entry name" value="NAD(P)-binding Rossmann-like Domain"/>
    <property type="match status" value="1"/>
</dbReference>
<dbReference type="GO" id="GO:0048038">
    <property type="term" value="F:quinone binding"/>
    <property type="evidence" value="ECO:0007669"/>
    <property type="project" value="TreeGrafter"/>
</dbReference>
<feature type="non-terminal residue" evidence="3">
    <location>
        <position position="268"/>
    </location>
</feature>
<dbReference type="PANTHER" id="PTHR42760:SF122">
    <property type="entry name" value="NAD(P)-BINDING PROTEIN"/>
    <property type="match status" value="1"/>
</dbReference>
<name>A0A3E2H5V4_SCYLI</name>
<dbReference type="AlphaFoldDB" id="A0A3E2H5V4"/>
<keyword evidence="2" id="KW-0521">NADP</keyword>
<dbReference type="GO" id="GO:0009688">
    <property type="term" value="P:abscisic acid biosynthetic process"/>
    <property type="evidence" value="ECO:0007669"/>
    <property type="project" value="UniProtKB-ARBA"/>
</dbReference>
<dbReference type="PRINTS" id="PR00080">
    <property type="entry name" value="SDRFAMILY"/>
</dbReference>